<feature type="domain" description="YokE-like PH" evidence="2">
    <location>
        <begin position="36"/>
        <end position="124"/>
    </location>
</feature>
<feature type="domain" description="SHOCT" evidence="1">
    <location>
        <begin position="150"/>
        <end position="177"/>
    </location>
</feature>
<evidence type="ECO:0000259" key="2">
    <source>
        <dbReference type="Pfam" id="PF14470"/>
    </source>
</evidence>
<reference evidence="3" key="2">
    <citation type="submission" date="2021-04" db="EMBL/GenBank/DDBJ databases">
        <authorList>
            <person name="Gilroy R."/>
        </authorList>
    </citation>
    <scope>NUCLEOTIDE SEQUENCE</scope>
    <source>
        <strain evidence="3">CHK169-4300</strain>
    </source>
</reference>
<dbReference type="AlphaFoldDB" id="A0A9D2FZI5"/>
<dbReference type="InterPro" id="IPR039519">
    <property type="entry name" value="YokE-like_PH"/>
</dbReference>
<comment type="caution">
    <text evidence="3">The sequence shown here is derived from an EMBL/GenBank/DDBJ whole genome shotgun (WGS) entry which is preliminary data.</text>
</comment>
<evidence type="ECO:0000313" key="4">
    <source>
        <dbReference type="Proteomes" id="UP000824106"/>
    </source>
</evidence>
<proteinExistence type="predicted"/>
<protein>
    <submittedName>
        <fullName evidence="3">PH domain-containing protein</fullName>
    </submittedName>
</protein>
<dbReference type="Pfam" id="PF14470">
    <property type="entry name" value="bPH_3"/>
    <property type="match status" value="1"/>
</dbReference>
<dbReference type="InterPro" id="IPR018649">
    <property type="entry name" value="SHOCT"/>
</dbReference>
<dbReference type="Proteomes" id="UP000824106">
    <property type="component" value="Unassembled WGS sequence"/>
</dbReference>
<name>A0A9D2FZI5_9LACT</name>
<gene>
    <name evidence="3" type="ORF">H9808_01235</name>
</gene>
<organism evidence="3 4">
    <name type="scientific">Candidatus Atopostipes pullistercoris</name>
    <dbReference type="NCBI Taxonomy" id="2838467"/>
    <lineage>
        <taxon>Bacteria</taxon>
        <taxon>Bacillati</taxon>
        <taxon>Bacillota</taxon>
        <taxon>Bacilli</taxon>
        <taxon>Lactobacillales</taxon>
        <taxon>Carnobacteriaceae</taxon>
        <taxon>Atopostipes</taxon>
    </lineage>
</organism>
<evidence type="ECO:0000259" key="1">
    <source>
        <dbReference type="Pfam" id="PF09851"/>
    </source>
</evidence>
<dbReference type="Pfam" id="PF09851">
    <property type="entry name" value="SHOCT"/>
    <property type="match status" value="1"/>
</dbReference>
<reference evidence="3" key="1">
    <citation type="journal article" date="2021" name="PeerJ">
        <title>Extensive microbial diversity within the chicken gut microbiome revealed by metagenomics and culture.</title>
        <authorList>
            <person name="Gilroy R."/>
            <person name="Ravi A."/>
            <person name="Getino M."/>
            <person name="Pursley I."/>
            <person name="Horton D.L."/>
            <person name="Alikhan N.F."/>
            <person name="Baker D."/>
            <person name="Gharbi K."/>
            <person name="Hall N."/>
            <person name="Watson M."/>
            <person name="Adriaenssens E.M."/>
            <person name="Foster-Nyarko E."/>
            <person name="Jarju S."/>
            <person name="Secka A."/>
            <person name="Antonio M."/>
            <person name="Oren A."/>
            <person name="Chaudhuri R.R."/>
            <person name="La Ragione R."/>
            <person name="Hildebrand F."/>
            <person name="Pallen M.J."/>
        </authorList>
    </citation>
    <scope>NUCLEOTIDE SEQUENCE</scope>
    <source>
        <strain evidence="3">CHK169-4300</strain>
    </source>
</reference>
<accession>A0A9D2FZI5</accession>
<evidence type="ECO:0000313" key="3">
    <source>
        <dbReference type="EMBL" id="HIZ70393.1"/>
    </source>
</evidence>
<dbReference type="EMBL" id="DXAZ01000016">
    <property type="protein sequence ID" value="HIZ70393.1"/>
    <property type="molecule type" value="Genomic_DNA"/>
</dbReference>
<sequence>MKTATEMADFCKENNTGSGTSKKWTKKHFGVVEKQLKPNEEVLFAFVGLFNYVSTTNHESNYAIAITNERIIACQKKMMGENVKIILRRNLNDITKSTGMIFGILTIDTIKETFNVATNKQEIDVIHEGINNILFADEEVKEGKTQSVVEQLKEFKELLDMEIITQEEFNQKKAEILG</sequence>